<dbReference type="SMART" id="SM00829">
    <property type="entry name" value="PKS_ER"/>
    <property type="match status" value="1"/>
</dbReference>
<protein>
    <recommendedName>
        <fullName evidence="3">Enoyl reductase (ER) domain-containing protein</fullName>
    </recommendedName>
</protein>
<dbReference type="Gene3D" id="3.40.50.720">
    <property type="entry name" value="NAD(P)-binding Rossmann-like Domain"/>
    <property type="match status" value="1"/>
</dbReference>
<dbReference type="SUPFAM" id="SSF50129">
    <property type="entry name" value="GroES-like"/>
    <property type="match status" value="1"/>
</dbReference>
<dbReference type="Pfam" id="PF08240">
    <property type="entry name" value="ADH_N"/>
    <property type="match status" value="1"/>
</dbReference>
<dbReference type="CDD" id="cd08249">
    <property type="entry name" value="enoyl_reductase_like"/>
    <property type="match status" value="1"/>
</dbReference>
<proteinExistence type="inferred from homology"/>
<evidence type="ECO:0000313" key="4">
    <source>
        <dbReference type="EMBL" id="VUC30439.1"/>
    </source>
</evidence>
<organism evidence="4 5">
    <name type="scientific">Bionectria ochroleuca</name>
    <name type="common">Gliocladium roseum</name>
    <dbReference type="NCBI Taxonomy" id="29856"/>
    <lineage>
        <taxon>Eukaryota</taxon>
        <taxon>Fungi</taxon>
        <taxon>Dikarya</taxon>
        <taxon>Ascomycota</taxon>
        <taxon>Pezizomycotina</taxon>
        <taxon>Sordariomycetes</taxon>
        <taxon>Hypocreomycetidae</taxon>
        <taxon>Hypocreales</taxon>
        <taxon>Bionectriaceae</taxon>
        <taxon>Clonostachys</taxon>
    </lineage>
</organism>
<evidence type="ECO:0000313" key="5">
    <source>
        <dbReference type="Proteomes" id="UP000766486"/>
    </source>
</evidence>
<dbReference type="SUPFAM" id="SSF51735">
    <property type="entry name" value="NAD(P)-binding Rossmann-fold domains"/>
    <property type="match status" value="1"/>
</dbReference>
<dbReference type="Proteomes" id="UP000766486">
    <property type="component" value="Unassembled WGS sequence"/>
</dbReference>
<dbReference type="PANTHER" id="PTHR45348">
    <property type="entry name" value="HYPOTHETICAL OXIDOREDUCTASE (EUROFUNG)"/>
    <property type="match status" value="1"/>
</dbReference>
<dbReference type="Pfam" id="PF00107">
    <property type="entry name" value="ADH_zinc_N"/>
    <property type="match status" value="1"/>
</dbReference>
<evidence type="ECO:0000256" key="1">
    <source>
        <dbReference type="ARBA" id="ARBA00008072"/>
    </source>
</evidence>
<keyword evidence="2" id="KW-0560">Oxidoreductase</keyword>
<dbReference type="InterPro" id="IPR047122">
    <property type="entry name" value="Trans-enoyl_RdTase-like"/>
</dbReference>
<dbReference type="PANTHER" id="PTHR45348:SF2">
    <property type="entry name" value="ZINC-TYPE ALCOHOL DEHYDROGENASE-LIKE PROTEIN C2E1P3.01"/>
    <property type="match status" value="1"/>
</dbReference>
<evidence type="ECO:0000259" key="3">
    <source>
        <dbReference type="SMART" id="SM00829"/>
    </source>
</evidence>
<dbReference type="EMBL" id="CABFNS010000820">
    <property type="protein sequence ID" value="VUC30439.1"/>
    <property type="molecule type" value="Genomic_DNA"/>
</dbReference>
<sequence length="348" mass="37672">MANKAIVYVEKGKATVQDVSTPTPRDDYILVKANAVGVNPTDYKNIDFGVTEAGSRMGCDYAGVVEAVGSKVTKPFKKGDRISGMAHGGDRYHLDNGAFANYIVVKGDVQIKTPDNVSDEEAATLGVSINTVGQGLYKALGLPLPTDSKKDHQPIFIHGGSTATGIFGIQLAKLSGLKVITTASPHNFEYLKSLGADEVFDYKVPNIGAEIRSYTDNNLKVAWDCAGSAVELINSSLSSNGGKWGTITPYTEEQLKAVRSDIVGPYHTLAYEIFGEPFRKFKETPAKPDEFEHAKIFWESTRQLLEEGKLKVPRIALNRGGNGLDGVLKGMDDLRAHKVSGEKLVYTL</sequence>
<gene>
    <name evidence="4" type="ORF">CLO192961_LOCUS287420</name>
</gene>
<comment type="similarity">
    <text evidence="1">Belongs to the zinc-containing alcohol dehydrogenase family.</text>
</comment>
<dbReference type="Gene3D" id="3.90.180.10">
    <property type="entry name" value="Medium-chain alcohol dehydrogenases, catalytic domain"/>
    <property type="match status" value="1"/>
</dbReference>
<dbReference type="InterPro" id="IPR011032">
    <property type="entry name" value="GroES-like_sf"/>
</dbReference>
<name>A0ABY6UH03_BIOOC</name>
<accession>A0ABY6UH03</accession>
<dbReference type="InterPro" id="IPR020843">
    <property type="entry name" value="ER"/>
</dbReference>
<dbReference type="InterPro" id="IPR013149">
    <property type="entry name" value="ADH-like_C"/>
</dbReference>
<dbReference type="InterPro" id="IPR013154">
    <property type="entry name" value="ADH-like_N"/>
</dbReference>
<dbReference type="InterPro" id="IPR036291">
    <property type="entry name" value="NAD(P)-bd_dom_sf"/>
</dbReference>
<feature type="domain" description="Enoyl reductase (ER)" evidence="3">
    <location>
        <begin position="12"/>
        <end position="345"/>
    </location>
</feature>
<reference evidence="4 5" key="1">
    <citation type="submission" date="2019-06" db="EMBL/GenBank/DDBJ databases">
        <authorList>
            <person name="Broberg M."/>
        </authorList>
    </citation>
    <scope>NUCLEOTIDE SEQUENCE [LARGE SCALE GENOMIC DNA]</scope>
</reference>
<comment type="caution">
    <text evidence="4">The sequence shown here is derived from an EMBL/GenBank/DDBJ whole genome shotgun (WGS) entry which is preliminary data.</text>
</comment>
<keyword evidence="5" id="KW-1185">Reference proteome</keyword>
<evidence type="ECO:0000256" key="2">
    <source>
        <dbReference type="ARBA" id="ARBA00023002"/>
    </source>
</evidence>